<feature type="region of interest" description="Disordered" evidence="1">
    <location>
        <begin position="73"/>
        <end position="106"/>
    </location>
</feature>
<dbReference type="AlphaFoldDB" id="M0EXE6"/>
<evidence type="ECO:0000313" key="2">
    <source>
        <dbReference type="EMBL" id="ELZ51542.1"/>
    </source>
</evidence>
<organism evidence="2 3">
    <name type="scientific">Halorubrum coriense DSM 10284</name>
    <dbReference type="NCBI Taxonomy" id="1227466"/>
    <lineage>
        <taxon>Archaea</taxon>
        <taxon>Methanobacteriati</taxon>
        <taxon>Methanobacteriota</taxon>
        <taxon>Stenosarchaea group</taxon>
        <taxon>Halobacteria</taxon>
        <taxon>Halobacteriales</taxon>
        <taxon>Haloferacaceae</taxon>
        <taxon>Halorubrum</taxon>
    </lineage>
</organism>
<dbReference type="EMBL" id="AOJL01000006">
    <property type="protein sequence ID" value="ELZ51542.1"/>
    <property type="molecule type" value="Genomic_DNA"/>
</dbReference>
<dbReference type="Proteomes" id="UP000011509">
    <property type="component" value="Unassembled WGS sequence"/>
</dbReference>
<keyword evidence="3" id="KW-1185">Reference proteome</keyword>
<proteinExistence type="predicted"/>
<evidence type="ECO:0000313" key="3">
    <source>
        <dbReference type="Proteomes" id="UP000011509"/>
    </source>
</evidence>
<gene>
    <name evidence="2" type="ORF">C464_00804</name>
</gene>
<evidence type="ECO:0008006" key="4">
    <source>
        <dbReference type="Google" id="ProtNLM"/>
    </source>
</evidence>
<sequence>MFGGKRKSCPFSSDDGDDRPTARTAAKIGARVGAAAGSRAGPFAAGIASGLGGATGYLAGAVVDDVEASFDGPKMLPDGGRPVDGAEAERERVAVPVTESDEPVDS</sequence>
<accession>M0EXE6</accession>
<feature type="region of interest" description="Disordered" evidence="1">
    <location>
        <begin position="1"/>
        <end position="21"/>
    </location>
</feature>
<comment type="caution">
    <text evidence="2">The sequence shown here is derived from an EMBL/GenBank/DDBJ whole genome shotgun (WGS) entry which is preliminary data.</text>
</comment>
<dbReference type="RefSeq" id="WP_006111569.1">
    <property type="nucleotide sequence ID" value="NZ_AOJL01000006.1"/>
</dbReference>
<reference evidence="2 3" key="1">
    <citation type="journal article" date="2014" name="PLoS Genet.">
        <title>Phylogenetically driven sequencing of extremely halophilic archaea reveals strategies for static and dynamic osmo-response.</title>
        <authorList>
            <person name="Becker E.A."/>
            <person name="Seitzer P.M."/>
            <person name="Tritt A."/>
            <person name="Larsen D."/>
            <person name="Krusor M."/>
            <person name="Yao A.I."/>
            <person name="Wu D."/>
            <person name="Madern D."/>
            <person name="Eisen J.A."/>
            <person name="Darling A.E."/>
            <person name="Facciotti M.T."/>
        </authorList>
    </citation>
    <scope>NUCLEOTIDE SEQUENCE [LARGE SCALE GENOMIC DNA]</scope>
    <source>
        <strain evidence="2 3">DSM 10284</strain>
    </source>
</reference>
<dbReference type="PATRIC" id="fig|1227466.3.peg.165"/>
<evidence type="ECO:0000256" key="1">
    <source>
        <dbReference type="SAM" id="MobiDB-lite"/>
    </source>
</evidence>
<name>M0EXE6_9EURY</name>
<protein>
    <recommendedName>
        <fullName evidence="4">Glycine zipper domain-containing protein</fullName>
    </recommendedName>
</protein>